<evidence type="ECO:0000256" key="3">
    <source>
        <dbReference type="ARBA" id="ARBA00023163"/>
    </source>
</evidence>
<dbReference type="Gene3D" id="1.10.10.10">
    <property type="entry name" value="Winged helix-like DNA-binding domain superfamily/Winged helix DNA-binding domain"/>
    <property type="match status" value="1"/>
</dbReference>
<dbReference type="GO" id="GO:0003677">
    <property type="term" value="F:DNA binding"/>
    <property type="evidence" value="ECO:0007669"/>
    <property type="project" value="UniProtKB-KW"/>
</dbReference>
<dbReference type="InterPro" id="IPR028978">
    <property type="entry name" value="Chorismate_lyase_/UTRA_dom_sf"/>
</dbReference>
<feature type="domain" description="HTH gntR-type" evidence="4">
    <location>
        <begin position="11"/>
        <end position="78"/>
    </location>
</feature>
<evidence type="ECO:0000256" key="2">
    <source>
        <dbReference type="ARBA" id="ARBA00023125"/>
    </source>
</evidence>
<dbReference type="InterPro" id="IPR000524">
    <property type="entry name" value="Tscrpt_reg_HTH_GntR"/>
</dbReference>
<dbReference type="AlphaFoldDB" id="A0A2A2GF96"/>
<gene>
    <name evidence="5" type="ORF">CK240_15145</name>
</gene>
<dbReference type="SUPFAM" id="SSF64288">
    <property type="entry name" value="Chorismate lyase-like"/>
    <property type="match status" value="1"/>
</dbReference>
<keyword evidence="2" id="KW-0238">DNA-binding</keyword>
<dbReference type="Pfam" id="PF00392">
    <property type="entry name" value="GntR"/>
    <property type="match status" value="1"/>
</dbReference>
<dbReference type="InterPro" id="IPR050679">
    <property type="entry name" value="Bact_HTH_transcr_reg"/>
</dbReference>
<evidence type="ECO:0000256" key="1">
    <source>
        <dbReference type="ARBA" id="ARBA00023015"/>
    </source>
</evidence>
<dbReference type="SUPFAM" id="SSF46785">
    <property type="entry name" value="Winged helix' DNA-binding domain"/>
    <property type="match status" value="1"/>
</dbReference>
<dbReference type="GO" id="GO:0003700">
    <property type="term" value="F:DNA-binding transcription factor activity"/>
    <property type="evidence" value="ECO:0007669"/>
    <property type="project" value="InterPro"/>
</dbReference>
<evidence type="ECO:0000259" key="4">
    <source>
        <dbReference type="PROSITE" id="PS50949"/>
    </source>
</evidence>
<dbReference type="SMART" id="SM00866">
    <property type="entry name" value="UTRA"/>
    <property type="match status" value="1"/>
</dbReference>
<dbReference type="Pfam" id="PF07702">
    <property type="entry name" value="UTRA"/>
    <property type="match status" value="1"/>
</dbReference>
<keyword evidence="6" id="KW-1185">Reference proteome</keyword>
<dbReference type="OrthoDB" id="9800645at2"/>
<protein>
    <submittedName>
        <fullName evidence="5">GntR family transcriptional regulator</fullName>
    </submittedName>
</protein>
<dbReference type="Proteomes" id="UP000218023">
    <property type="component" value="Unassembled WGS sequence"/>
</dbReference>
<dbReference type="PRINTS" id="PR00035">
    <property type="entry name" value="HTHGNTR"/>
</dbReference>
<keyword evidence="3" id="KW-0804">Transcription</keyword>
<sequence>MKRTVDRSSPVPLHSQIKQILIDELQDPDRTAAPVLTENGLIKRFQVSRAPIRQALKGLADEGFVIRHRAKGTFPVRGLNVRLPSAVEIGGLSRYLTEQGMKPTSRVLDVRRVEAPEEVRQALGLEPGEELLHLKRVILVEDSPLVLAASYLRTPPGFLPGKEELERSGTIFSLVEQQLGIVFTHGEQNIWAAGATGEEADALDVKAGDPVLVTVTTMFKADGYPGLWRRAVHRAEDFKYALSINR</sequence>
<evidence type="ECO:0000313" key="5">
    <source>
        <dbReference type="EMBL" id="PAU96171.1"/>
    </source>
</evidence>
<dbReference type="PROSITE" id="PS50949">
    <property type="entry name" value="HTH_GNTR"/>
    <property type="match status" value="1"/>
</dbReference>
<dbReference type="RefSeq" id="WP_095641171.1">
    <property type="nucleotide sequence ID" value="NZ_NSJZ01000019.1"/>
</dbReference>
<dbReference type="InterPro" id="IPR036388">
    <property type="entry name" value="WH-like_DNA-bd_sf"/>
</dbReference>
<dbReference type="PANTHER" id="PTHR44846:SF1">
    <property type="entry name" value="MANNOSYL-D-GLYCERATE TRANSPORT_METABOLISM SYSTEM REPRESSOR MNGR-RELATED"/>
    <property type="match status" value="1"/>
</dbReference>
<proteinExistence type="predicted"/>
<dbReference type="EMBL" id="NSJZ01000019">
    <property type="protein sequence ID" value="PAU96171.1"/>
    <property type="molecule type" value="Genomic_DNA"/>
</dbReference>
<reference evidence="5 6" key="1">
    <citation type="submission" date="2017-09" db="EMBL/GenBank/DDBJ databases">
        <title>Paracoccus alkalisoli sp. nov., isolated from saline alkaline soil.</title>
        <authorList>
            <person name="Dong X."/>
            <person name="Zhang G."/>
        </authorList>
    </citation>
    <scope>NUCLEOTIDE SEQUENCE [LARGE SCALE GENOMIC DNA]</scope>
    <source>
        <strain evidence="5 6">WN007</strain>
    </source>
</reference>
<accession>A0A2A2GF96</accession>
<dbReference type="PANTHER" id="PTHR44846">
    <property type="entry name" value="MANNOSYL-D-GLYCERATE TRANSPORT/METABOLISM SYSTEM REPRESSOR MNGR-RELATED"/>
    <property type="match status" value="1"/>
</dbReference>
<name>A0A2A2GF96_9RHOB</name>
<dbReference type="Gene3D" id="3.40.1410.10">
    <property type="entry name" value="Chorismate lyase-like"/>
    <property type="match status" value="1"/>
</dbReference>
<keyword evidence="1" id="KW-0805">Transcription regulation</keyword>
<evidence type="ECO:0000313" key="6">
    <source>
        <dbReference type="Proteomes" id="UP000218023"/>
    </source>
</evidence>
<organism evidence="5 6">
    <name type="scientific">Paracoccus salipaludis</name>
    <dbReference type="NCBI Taxonomy" id="2032623"/>
    <lineage>
        <taxon>Bacteria</taxon>
        <taxon>Pseudomonadati</taxon>
        <taxon>Pseudomonadota</taxon>
        <taxon>Alphaproteobacteria</taxon>
        <taxon>Rhodobacterales</taxon>
        <taxon>Paracoccaceae</taxon>
        <taxon>Paracoccus</taxon>
    </lineage>
</organism>
<comment type="caution">
    <text evidence="5">The sequence shown here is derived from an EMBL/GenBank/DDBJ whole genome shotgun (WGS) entry which is preliminary data.</text>
</comment>
<dbReference type="InterPro" id="IPR011663">
    <property type="entry name" value="UTRA"/>
</dbReference>
<dbReference type="GO" id="GO:0045892">
    <property type="term" value="P:negative regulation of DNA-templated transcription"/>
    <property type="evidence" value="ECO:0007669"/>
    <property type="project" value="TreeGrafter"/>
</dbReference>
<dbReference type="InterPro" id="IPR036390">
    <property type="entry name" value="WH_DNA-bd_sf"/>
</dbReference>